<organism evidence="7 8">
    <name type="scientific">Rhizoctonia solani</name>
    <dbReference type="NCBI Taxonomy" id="456999"/>
    <lineage>
        <taxon>Eukaryota</taxon>
        <taxon>Fungi</taxon>
        <taxon>Dikarya</taxon>
        <taxon>Basidiomycota</taxon>
        <taxon>Agaricomycotina</taxon>
        <taxon>Agaricomycetes</taxon>
        <taxon>Cantharellales</taxon>
        <taxon>Ceratobasidiaceae</taxon>
        <taxon>Rhizoctonia</taxon>
    </lineage>
</organism>
<accession>A0A8H3CHX5</accession>
<dbReference type="InterPro" id="IPR045075">
    <property type="entry name" value="Syf1-like"/>
</dbReference>
<feature type="binding site" evidence="6">
    <location>
        <position position="487"/>
    </location>
    <ligand>
        <name>Zn(2+)</name>
        <dbReference type="ChEBI" id="CHEBI:29105"/>
    </ligand>
</feature>
<evidence type="ECO:0008006" key="9">
    <source>
        <dbReference type="Google" id="ProtNLM"/>
    </source>
</evidence>
<keyword evidence="5" id="KW-0539">Nucleus</keyword>
<dbReference type="SMART" id="SM00028">
    <property type="entry name" value="TPR"/>
    <property type="match status" value="3"/>
</dbReference>
<gene>
    <name evidence="7" type="ORF">RDB_LOCUS121381</name>
</gene>
<keyword evidence="4" id="KW-0508">mRNA splicing</keyword>
<dbReference type="InterPro" id="IPR003107">
    <property type="entry name" value="HAT"/>
</dbReference>
<dbReference type="GO" id="GO:0046540">
    <property type="term" value="C:U4/U6 x U5 tri-snRNP complex"/>
    <property type="evidence" value="ECO:0007669"/>
    <property type="project" value="TreeGrafter"/>
</dbReference>
<dbReference type="SUPFAM" id="SSF48452">
    <property type="entry name" value="TPR-like"/>
    <property type="match status" value="2"/>
</dbReference>
<dbReference type="Gene3D" id="1.20.140.30">
    <property type="entry name" value="MOB kinase activator"/>
    <property type="match status" value="1"/>
</dbReference>
<evidence type="ECO:0000313" key="7">
    <source>
        <dbReference type="EMBL" id="CAE6483898.1"/>
    </source>
</evidence>
<dbReference type="Gene3D" id="1.25.40.10">
    <property type="entry name" value="Tetratricopeptide repeat domain"/>
    <property type="match status" value="2"/>
</dbReference>
<evidence type="ECO:0000256" key="6">
    <source>
        <dbReference type="PIRSR" id="PIRSR605301-1"/>
    </source>
</evidence>
<dbReference type="Pfam" id="PF14559">
    <property type="entry name" value="TPR_19"/>
    <property type="match status" value="1"/>
</dbReference>
<feature type="binding site" evidence="6">
    <location>
        <position position="492"/>
    </location>
    <ligand>
        <name>Zn(2+)</name>
        <dbReference type="ChEBI" id="CHEBI:29105"/>
    </ligand>
</feature>
<evidence type="ECO:0000256" key="4">
    <source>
        <dbReference type="ARBA" id="ARBA00023187"/>
    </source>
</evidence>
<keyword evidence="2" id="KW-0507">mRNA processing</keyword>
<proteinExistence type="predicted"/>
<dbReference type="FunFam" id="1.25.40.10:FF:000256">
    <property type="entry name" value="Probable pre-mRNA splicing factor prp1"/>
    <property type="match status" value="1"/>
</dbReference>
<dbReference type="SMART" id="SM01388">
    <property type="entry name" value="Mob1_phocein"/>
    <property type="match status" value="1"/>
</dbReference>
<dbReference type="Proteomes" id="UP000663843">
    <property type="component" value="Unassembled WGS sequence"/>
</dbReference>
<feature type="non-terminal residue" evidence="7">
    <location>
        <position position="1"/>
    </location>
</feature>
<sequence>EGSLRTAEAIVKASVAMEVEEEDRFDTWVADAESALSRGKVVVARSVLAYALRVLPDRRELWRKAADLEKAHGDRASLDGILSQAVKFCPQAEVLWLMSAKEKWLAGDVMAARSTLEQAFVANPESEAIWLAAVKLEAENGEMAVARELLVRARTVADTERIWMKCAVFERQQGQHAQALETLTTALQKYPTFDKLHMIKAQIYEDLGQIGEARTTYSKALKACPKSITLWTLASRLEERDNKAIKARSLLEKARLVNPKEDVLWAESAGVEERSTGAAQAKVVLARGLQECPTSGLLWSLAIWLEPRATRKARSVDALKKSSDDPVIVCTVARLFWAEGKIEKARQWFQRAIAIDKDLGETWAWWLKFERQHGTKEHQQVVIDGCVSAEPHHSQAWQIVAKDMGNTGKGTKEILDLSYEWTDRNRRAIALPAPTYIDYVMTWVQNCLDDETTFPTRSGQEFPPAASSSFAACCKAIFMQLFRVFAHIYHAHFTDLLHLHSEGHFNSLFAHFLVFGQQYRLLELKDIVGERGKEAGVGALWERWRQMGILDV</sequence>
<keyword evidence="3" id="KW-0677">Repeat</keyword>
<evidence type="ECO:0000256" key="2">
    <source>
        <dbReference type="ARBA" id="ARBA00022664"/>
    </source>
</evidence>
<dbReference type="Pfam" id="PF03637">
    <property type="entry name" value="Mob1_phocein"/>
    <property type="match status" value="1"/>
</dbReference>
<dbReference type="Pfam" id="PF13432">
    <property type="entry name" value="TPR_16"/>
    <property type="match status" value="1"/>
</dbReference>
<dbReference type="GO" id="GO:0000244">
    <property type="term" value="P:spliceosomal tri-snRNP complex assembly"/>
    <property type="evidence" value="ECO:0007669"/>
    <property type="project" value="TreeGrafter"/>
</dbReference>
<evidence type="ECO:0000256" key="3">
    <source>
        <dbReference type="ARBA" id="ARBA00022737"/>
    </source>
</evidence>
<reference evidence="7" key="1">
    <citation type="submission" date="2021-01" db="EMBL/GenBank/DDBJ databases">
        <authorList>
            <person name="Kaushik A."/>
        </authorList>
    </citation>
    <scope>NUCLEOTIDE SEQUENCE</scope>
    <source>
        <strain evidence="7">AG2-2IIIB</strain>
    </source>
</reference>
<evidence type="ECO:0000256" key="5">
    <source>
        <dbReference type="ARBA" id="ARBA00023242"/>
    </source>
</evidence>
<keyword evidence="6" id="KW-0862">Zinc</keyword>
<dbReference type="InterPro" id="IPR005301">
    <property type="entry name" value="MOB_kinase_act_fam"/>
</dbReference>
<evidence type="ECO:0000313" key="8">
    <source>
        <dbReference type="Proteomes" id="UP000663843"/>
    </source>
</evidence>
<comment type="caution">
    <text evidence="7">The sequence shown here is derived from an EMBL/GenBank/DDBJ whole genome shotgun (WGS) entry which is preliminary data.</text>
</comment>
<dbReference type="SMART" id="SM00386">
    <property type="entry name" value="HAT"/>
    <property type="match status" value="8"/>
</dbReference>
<dbReference type="SUPFAM" id="SSF101152">
    <property type="entry name" value="Mob1/phocein"/>
    <property type="match status" value="1"/>
</dbReference>
<dbReference type="InterPro" id="IPR036703">
    <property type="entry name" value="MOB_kinase_act_sf"/>
</dbReference>
<keyword evidence="6" id="KW-0479">Metal-binding</keyword>
<protein>
    <recommendedName>
        <fullName evidence="9">Pre-mRNA-processing factor 6</fullName>
    </recommendedName>
</protein>
<dbReference type="Pfam" id="PF13181">
    <property type="entry name" value="TPR_8"/>
    <property type="match status" value="1"/>
</dbReference>
<dbReference type="AlphaFoldDB" id="A0A8H3CHX5"/>
<dbReference type="PANTHER" id="PTHR11246">
    <property type="entry name" value="PRE-MRNA SPLICING FACTOR"/>
    <property type="match status" value="1"/>
</dbReference>
<dbReference type="GO" id="GO:0071013">
    <property type="term" value="C:catalytic step 2 spliceosome"/>
    <property type="evidence" value="ECO:0007669"/>
    <property type="project" value="TreeGrafter"/>
</dbReference>
<dbReference type="InterPro" id="IPR019734">
    <property type="entry name" value="TPR_rpt"/>
</dbReference>
<dbReference type="PANTHER" id="PTHR11246:SF1">
    <property type="entry name" value="PRE-MRNA-PROCESSING FACTOR 6"/>
    <property type="match status" value="1"/>
</dbReference>
<comment type="subcellular location">
    <subcellularLocation>
        <location evidence="1">Nucleus</location>
    </subcellularLocation>
</comment>
<name>A0A8H3CHX5_9AGAM</name>
<evidence type="ECO:0000256" key="1">
    <source>
        <dbReference type="ARBA" id="ARBA00004123"/>
    </source>
</evidence>
<dbReference type="EMBL" id="CAJMWT010004060">
    <property type="protein sequence ID" value="CAE6483898.1"/>
    <property type="molecule type" value="Genomic_DNA"/>
</dbReference>
<dbReference type="InterPro" id="IPR011990">
    <property type="entry name" value="TPR-like_helical_dom_sf"/>
</dbReference>